<evidence type="ECO:0000256" key="1">
    <source>
        <dbReference type="SAM" id="MobiDB-lite"/>
    </source>
</evidence>
<keyword evidence="3" id="KW-1185">Reference proteome</keyword>
<dbReference type="Proteomes" id="UP001301769">
    <property type="component" value="Unassembled WGS sequence"/>
</dbReference>
<organism evidence="2 3">
    <name type="scientific">Rhypophila decipiens</name>
    <dbReference type="NCBI Taxonomy" id="261697"/>
    <lineage>
        <taxon>Eukaryota</taxon>
        <taxon>Fungi</taxon>
        <taxon>Dikarya</taxon>
        <taxon>Ascomycota</taxon>
        <taxon>Pezizomycotina</taxon>
        <taxon>Sordariomycetes</taxon>
        <taxon>Sordariomycetidae</taxon>
        <taxon>Sordariales</taxon>
        <taxon>Naviculisporaceae</taxon>
        <taxon>Rhypophila</taxon>
    </lineage>
</organism>
<protein>
    <submittedName>
        <fullName evidence="2">Uncharacterized protein</fullName>
    </submittedName>
</protein>
<evidence type="ECO:0000313" key="2">
    <source>
        <dbReference type="EMBL" id="KAK4210891.1"/>
    </source>
</evidence>
<sequence>MPSEPPPNALQTLADLGIVKIHQGQNLCDSTASYRKTVSSHGLRPAPSPGSLGQGFPQRTPVRPTPPRKQPTLFWKAMGFFMKRHFSSAADLEDDDQALFFADPNQSAIPAGGSCPPEVTNYQLLVFSDTIQLANRPSFSLSGTSYFEFLNIRMNQRSLYRPGRPSSPSRNKRMRTGRRLAPPTFNAAGGGASSPCNNKSDSNSPPAPGPLLDFIDHKSEAGTSYKQAFDEEEKAQENLTHLNPSITEAITRLMDQIRLADSRIDYHVGCNMPVVTVDADWIEMLKLMNSTNPGTDPSTMGMAAVSAQLKLKDLVYHRHLHEMNNYQSTVNTWYKSMGSPGNIPRDGPYRLDPAGIWERSWADLGHRLLDSGALPGGELTSQKKDFLNSLSATVTFIHKPFRGNITRGTWDVKNPRRFRLQPDAPPSQDERVYKTSRLIIAWGIKIELVLPEAVVDAASDIGVKNITLADLDLPLKEVSGEGGNKLIFSGGWDFDQSGGGDFPILLGAFADLV</sequence>
<comment type="caution">
    <text evidence="2">The sequence shown here is derived from an EMBL/GenBank/DDBJ whole genome shotgun (WGS) entry which is preliminary data.</text>
</comment>
<feature type="region of interest" description="Disordered" evidence="1">
    <location>
        <begin position="38"/>
        <end position="68"/>
    </location>
</feature>
<name>A0AAN7B305_9PEZI</name>
<proteinExistence type="predicted"/>
<reference evidence="2" key="2">
    <citation type="submission" date="2023-05" db="EMBL/GenBank/DDBJ databases">
        <authorList>
            <consortium name="Lawrence Berkeley National Laboratory"/>
            <person name="Steindorff A."/>
            <person name="Hensen N."/>
            <person name="Bonometti L."/>
            <person name="Westerberg I."/>
            <person name="Brannstrom I.O."/>
            <person name="Guillou S."/>
            <person name="Cros-Aarteil S."/>
            <person name="Calhoun S."/>
            <person name="Haridas S."/>
            <person name="Kuo A."/>
            <person name="Mondo S."/>
            <person name="Pangilinan J."/>
            <person name="Riley R."/>
            <person name="Labutti K."/>
            <person name="Andreopoulos B."/>
            <person name="Lipzen A."/>
            <person name="Chen C."/>
            <person name="Yanf M."/>
            <person name="Daum C."/>
            <person name="Ng V."/>
            <person name="Clum A."/>
            <person name="Ohm R."/>
            <person name="Martin F."/>
            <person name="Silar P."/>
            <person name="Natvig D."/>
            <person name="Lalanne C."/>
            <person name="Gautier V."/>
            <person name="Ament-Velasquez S.L."/>
            <person name="Kruys A."/>
            <person name="Hutchinson M.I."/>
            <person name="Powell A.J."/>
            <person name="Barry K."/>
            <person name="Miller A.N."/>
            <person name="Grigoriev I.V."/>
            <person name="Debuchy R."/>
            <person name="Gladieux P."/>
            <person name="Thoren M.H."/>
            <person name="Johannesson H."/>
        </authorList>
    </citation>
    <scope>NUCLEOTIDE SEQUENCE</scope>
    <source>
        <strain evidence="2">PSN293</strain>
    </source>
</reference>
<evidence type="ECO:0000313" key="3">
    <source>
        <dbReference type="Proteomes" id="UP001301769"/>
    </source>
</evidence>
<feature type="compositionally biased region" description="Polar residues" evidence="1">
    <location>
        <begin position="194"/>
        <end position="204"/>
    </location>
</feature>
<gene>
    <name evidence="2" type="ORF">QBC37DRAFT_447357</name>
</gene>
<feature type="region of interest" description="Disordered" evidence="1">
    <location>
        <begin position="158"/>
        <end position="215"/>
    </location>
</feature>
<dbReference type="AlphaFoldDB" id="A0AAN7B305"/>
<reference evidence="2" key="1">
    <citation type="journal article" date="2023" name="Mol. Phylogenet. Evol.">
        <title>Genome-scale phylogeny and comparative genomics of the fungal order Sordariales.</title>
        <authorList>
            <person name="Hensen N."/>
            <person name="Bonometti L."/>
            <person name="Westerberg I."/>
            <person name="Brannstrom I.O."/>
            <person name="Guillou S."/>
            <person name="Cros-Aarteil S."/>
            <person name="Calhoun S."/>
            <person name="Haridas S."/>
            <person name="Kuo A."/>
            <person name="Mondo S."/>
            <person name="Pangilinan J."/>
            <person name="Riley R."/>
            <person name="LaButti K."/>
            <person name="Andreopoulos B."/>
            <person name="Lipzen A."/>
            <person name="Chen C."/>
            <person name="Yan M."/>
            <person name="Daum C."/>
            <person name="Ng V."/>
            <person name="Clum A."/>
            <person name="Steindorff A."/>
            <person name="Ohm R.A."/>
            <person name="Martin F."/>
            <person name="Silar P."/>
            <person name="Natvig D.O."/>
            <person name="Lalanne C."/>
            <person name="Gautier V."/>
            <person name="Ament-Velasquez S.L."/>
            <person name="Kruys A."/>
            <person name="Hutchinson M.I."/>
            <person name="Powell A.J."/>
            <person name="Barry K."/>
            <person name="Miller A.N."/>
            <person name="Grigoriev I.V."/>
            <person name="Debuchy R."/>
            <person name="Gladieux P."/>
            <person name="Hiltunen Thoren M."/>
            <person name="Johannesson H."/>
        </authorList>
    </citation>
    <scope>NUCLEOTIDE SEQUENCE</scope>
    <source>
        <strain evidence="2">PSN293</strain>
    </source>
</reference>
<accession>A0AAN7B305</accession>
<dbReference type="EMBL" id="MU858163">
    <property type="protein sequence ID" value="KAK4210891.1"/>
    <property type="molecule type" value="Genomic_DNA"/>
</dbReference>